<proteinExistence type="predicted"/>
<evidence type="ECO:0000313" key="2">
    <source>
        <dbReference type="Ensembl" id="ENSANAP00000033646.1"/>
    </source>
</evidence>
<dbReference type="Proteomes" id="UP000233020">
    <property type="component" value="Unplaced"/>
</dbReference>
<reference evidence="2" key="2">
    <citation type="submission" date="2025-09" db="UniProtKB">
        <authorList>
            <consortium name="Ensembl"/>
        </authorList>
    </citation>
    <scope>IDENTIFICATION</scope>
</reference>
<dbReference type="Ensembl" id="ENSANAT00000051707.1">
    <property type="protein sequence ID" value="ENSANAP00000033646.1"/>
    <property type="gene ID" value="ENSANAG00000034493.1"/>
</dbReference>
<keyword evidence="3" id="KW-1185">Reference proteome</keyword>
<protein>
    <submittedName>
        <fullName evidence="2">Uncharacterized protein</fullName>
    </submittedName>
</protein>
<feature type="region of interest" description="Disordered" evidence="1">
    <location>
        <begin position="1"/>
        <end position="31"/>
    </location>
</feature>
<sequence>MRWARSRTGAPGAQRSATRSRRGGGLGRATRRRELVLLNQPRGVYLEGPLPRWLWGYLEPQPLDRSVSCCQPPPSP</sequence>
<dbReference type="GeneTree" id="ENSGT00910000147931"/>
<organism evidence="2 3">
    <name type="scientific">Aotus nancymaae</name>
    <name type="common">Ma's night monkey</name>
    <dbReference type="NCBI Taxonomy" id="37293"/>
    <lineage>
        <taxon>Eukaryota</taxon>
        <taxon>Metazoa</taxon>
        <taxon>Chordata</taxon>
        <taxon>Craniata</taxon>
        <taxon>Vertebrata</taxon>
        <taxon>Euteleostomi</taxon>
        <taxon>Mammalia</taxon>
        <taxon>Eutheria</taxon>
        <taxon>Euarchontoglires</taxon>
        <taxon>Primates</taxon>
        <taxon>Haplorrhini</taxon>
        <taxon>Platyrrhini</taxon>
        <taxon>Aotidae</taxon>
        <taxon>Aotus</taxon>
    </lineage>
</organism>
<evidence type="ECO:0000256" key="1">
    <source>
        <dbReference type="SAM" id="MobiDB-lite"/>
    </source>
</evidence>
<name>A0A2K5EKE5_AOTNA</name>
<dbReference type="OMA" id="WGYLEPQ"/>
<reference evidence="2" key="1">
    <citation type="submission" date="2025-08" db="UniProtKB">
        <authorList>
            <consortium name="Ensembl"/>
        </authorList>
    </citation>
    <scope>IDENTIFICATION</scope>
</reference>
<dbReference type="AlphaFoldDB" id="A0A2K5EKE5"/>
<accession>A0A2K5EKE5</accession>
<evidence type="ECO:0000313" key="3">
    <source>
        <dbReference type="Proteomes" id="UP000233020"/>
    </source>
</evidence>